<evidence type="ECO:0000259" key="11">
    <source>
        <dbReference type="Pfam" id="PF00408"/>
    </source>
</evidence>
<evidence type="ECO:0000259" key="13">
    <source>
        <dbReference type="Pfam" id="PF02879"/>
    </source>
</evidence>
<dbReference type="InterPro" id="IPR005844">
    <property type="entry name" value="A-D-PHexomutase_a/b/a-I"/>
</dbReference>
<feature type="binding site" evidence="8">
    <location>
        <position position="251"/>
    </location>
    <ligand>
        <name>Mg(2+)</name>
        <dbReference type="ChEBI" id="CHEBI:18420"/>
    </ligand>
</feature>
<feature type="domain" description="Alpha-D-phosphohexomutase alpha/beta/alpha" evidence="14">
    <location>
        <begin position="268"/>
        <end position="377"/>
    </location>
</feature>
<evidence type="ECO:0000256" key="3">
    <source>
        <dbReference type="ARBA" id="ARBA00022723"/>
    </source>
</evidence>
<dbReference type="NCBIfam" id="TIGR01455">
    <property type="entry name" value="glmM"/>
    <property type="match status" value="1"/>
</dbReference>
<dbReference type="PANTHER" id="PTHR42946">
    <property type="entry name" value="PHOSPHOHEXOSE MUTASE"/>
    <property type="match status" value="1"/>
</dbReference>
<dbReference type="EC" id="5.4.2.10" evidence="6 8"/>
<evidence type="ECO:0000259" key="12">
    <source>
        <dbReference type="Pfam" id="PF02878"/>
    </source>
</evidence>
<dbReference type="CDD" id="cd05802">
    <property type="entry name" value="GlmM"/>
    <property type="match status" value="1"/>
</dbReference>
<feature type="active site" description="Phosphoserine intermediate" evidence="8">
    <location>
        <position position="110"/>
    </location>
</feature>
<evidence type="ECO:0000259" key="14">
    <source>
        <dbReference type="Pfam" id="PF02880"/>
    </source>
</evidence>
<dbReference type="SUPFAM" id="SSF53738">
    <property type="entry name" value="Phosphoglucomutase, first 3 domains"/>
    <property type="match status" value="3"/>
</dbReference>
<accession>A0A8G2CM62</accession>
<keyword evidence="4 8" id="KW-0460">Magnesium</keyword>
<evidence type="ECO:0000256" key="4">
    <source>
        <dbReference type="ARBA" id="ARBA00022842"/>
    </source>
</evidence>
<dbReference type="GO" id="GO:0005975">
    <property type="term" value="P:carbohydrate metabolic process"/>
    <property type="evidence" value="ECO:0007669"/>
    <property type="project" value="InterPro"/>
</dbReference>
<evidence type="ECO:0000256" key="9">
    <source>
        <dbReference type="RuleBase" id="RU004326"/>
    </source>
</evidence>
<dbReference type="NCBIfam" id="NF008139">
    <property type="entry name" value="PRK10887.1"/>
    <property type="match status" value="1"/>
</dbReference>
<keyword evidence="5 8" id="KW-0413">Isomerase</keyword>
<evidence type="ECO:0000256" key="6">
    <source>
        <dbReference type="ARBA" id="ARBA00066330"/>
    </source>
</evidence>
<dbReference type="GO" id="GO:0006048">
    <property type="term" value="P:UDP-N-acetylglucosamine biosynthetic process"/>
    <property type="evidence" value="ECO:0007669"/>
    <property type="project" value="TreeGrafter"/>
</dbReference>
<dbReference type="FunFam" id="3.40.120.10:FF:000002">
    <property type="entry name" value="Phosphoglucosamine mutase"/>
    <property type="match status" value="1"/>
</dbReference>
<dbReference type="FunFam" id="3.40.120.10:FF:000001">
    <property type="entry name" value="Phosphoglucosamine mutase"/>
    <property type="match status" value="1"/>
</dbReference>
<feature type="domain" description="Alpha-D-phosphohexomutase C-terminal" evidence="11">
    <location>
        <begin position="393"/>
        <end position="448"/>
    </location>
</feature>
<dbReference type="InterPro" id="IPR036900">
    <property type="entry name" value="A-D-PHexomutase_C_sf"/>
</dbReference>
<comment type="caution">
    <text evidence="15">The sequence shown here is derived from an EMBL/GenBank/DDBJ whole genome shotgun (WGS) entry which is preliminary data.</text>
</comment>
<dbReference type="GO" id="GO:0005829">
    <property type="term" value="C:cytosol"/>
    <property type="evidence" value="ECO:0007669"/>
    <property type="project" value="TreeGrafter"/>
</dbReference>
<dbReference type="PRINTS" id="PR00509">
    <property type="entry name" value="PGMPMM"/>
</dbReference>
<feature type="binding site" description="via phosphate group" evidence="8">
    <location>
        <position position="110"/>
    </location>
    <ligand>
        <name>Mg(2+)</name>
        <dbReference type="ChEBI" id="CHEBI:18420"/>
    </ligand>
</feature>
<dbReference type="Gene3D" id="3.30.310.50">
    <property type="entry name" value="Alpha-D-phosphohexomutase, C-terminal domain"/>
    <property type="match status" value="1"/>
</dbReference>
<dbReference type="InterPro" id="IPR016066">
    <property type="entry name" value="A-D-PHexomutase_CS"/>
</dbReference>
<dbReference type="GO" id="GO:0004615">
    <property type="term" value="F:phosphomannomutase activity"/>
    <property type="evidence" value="ECO:0007669"/>
    <property type="project" value="TreeGrafter"/>
</dbReference>
<evidence type="ECO:0000256" key="2">
    <source>
        <dbReference type="ARBA" id="ARBA00022553"/>
    </source>
</evidence>
<dbReference type="RefSeq" id="WP_029314108.1">
    <property type="nucleotide sequence ID" value="NZ_FTNE01000018.1"/>
</dbReference>
<dbReference type="FunFam" id="3.30.310.50:FF:000001">
    <property type="entry name" value="Phosphoglucosamine mutase"/>
    <property type="match status" value="1"/>
</dbReference>
<dbReference type="GO" id="GO:0000287">
    <property type="term" value="F:magnesium ion binding"/>
    <property type="evidence" value="ECO:0007669"/>
    <property type="project" value="UniProtKB-UniRule"/>
</dbReference>
<keyword evidence="3 8" id="KW-0479">Metal-binding</keyword>
<feature type="modified residue" description="Phosphoserine" evidence="8">
    <location>
        <position position="110"/>
    </location>
</feature>
<dbReference type="AlphaFoldDB" id="A0A8G2CM62"/>
<dbReference type="InterPro" id="IPR016055">
    <property type="entry name" value="A-D-PHexomutase_a/b/a-I/II/III"/>
</dbReference>
<sequence length="460" mass="48146">MNQIAPQTRPRRLFGTDGIRGRANVAPMTAEIALKLGQAAGLLFTRGTYRHQVIIGKDTRLSGYMLEPALTAGFIGAGMDVTLAGPLPTPAIAMLTRSLRADLGVVISASHNPFEDNGIKLFGPDGAKLSDETESEIEDLMAQDLSDRLAHASSLGRAIRLVDAGGRYIESAKSSLPRGLRLDGLRVVLDCANGAAYKVAPAALWELGAEVIPLGINPDGFNINKDCGSTVPGFLSAAVIEHGAHLGVALDGDADRVILVDERGTVIDGDQVLALIARAFQADGRLAGTEVVATVMSNLGLERYLAGLGLGLHRTAVGDRYVAEAMRARGLNLGGEQSGHVILSDFATTGDGLIAALQVLAVLVRDGRPASAVCRLFDPLPQRLRNVRYQGASPLRSAAVLAAQAEAEKRLEGTGRLLIRASGTEPLIRVMAEGEDEALIVAIVDELCAVIEAASAPAVA</sequence>
<dbReference type="InterPro" id="IPR005846">
    <property type="entry name" value="A-D-PHexomutase_a/b/a-III"/>
</dbReference>
<evidence type="ECO:0000256" key="7">
    <source>
        <dbReference type="ARBA" id="ARBA00068193"/>
    </source>
</evidence>
<reference evidence="15 16" key="1">
    <citation type="submission" date="2017-01" db="EMBL/GenBank/DDBJ databases">
        <authorList>
            <person name="Varghese N."/>
            <person name="Submissions S."/>
        </authorList>
    </citation>
    <scope>NUCLEOTIDE SEQUENCE [LARGE SCALE GENOMIC DNA]</scope>
    <source>
        <strain evidence="15 16">ATCC 35905</strain>
    </source>
</reference>
<evidence type="ECO:0000313" key="16">
    <source>
        <dbReference type="Proteomes" id="UP000186308"/>
    </source>
</evidence>
<dbReference type="InterPro" id="IPR005845">
    <property type="entry name" value="A-D-PHexomutase_a/b/a-II"/>
</dbReference>
<keyword evidence="2 8" id="KW-0597">Phosphoprotein</keyword>
<dbReference type="Pfam" id="PF02879">
    <property type="entry name" value="PGM_PMM_II"/>
    <property type="match status" value="1"/>
</dbReference>
<dbReference type="InterPro" id="IPR005841">
    <property type="entry name" value="Alpha-D-phosphohexomutase_SF"/>
</dbReference>
<comment type="cofactor">
    <cofactor evidence="8">
        <name>Mg(2+)</name>
        <dbReference type="ChEBI" id="CHEBI:18420"/>
    </cofactor>
    <text evidence="8">Binds 1 Mg(2+) ion per subunit.</text>
</comment>
<keyword evidence="16" id="KW-1185">Reference proteome</keyword>
<dbReference type="GO" id="GO:0008966">
    <property type="term" value="F:phosphoglucosamine mutase activity"/>
    <property type="evidence" value="ECO:0007669"/>
    <property type="project" value="UniProtKB-UniRule"/>
</dbReference>
<dbReference type="InterPro" id="IPR050060">
    <property type="entry name" value="Phosphoglucosamine_mutase"/>
</dbReference>
<name>A0A8G2CM62_ACIRU</name>
<dbReference type="OrthoDB" id="9803322at2"/>
<comment type="similarity">
    <text evidence="1 8 9">Belongs to the phosphohexose mutase family.</text>
</comment>
<dbReference type="EMBL" id="FTNE01000018">
    <property type="protein sequence ID" value="SIR17734.1"/>
    <property type="molecule type" value="Genomic_DNA"/>
</dbReference>
<dbReference type="Pfam" id="PF02878">
    <property type="entry name" value="PGM_PMM_I"/>
    <property type="match status" value="1"/>
</dbReference>
<evidence type="ECO:0000256" key="8">
    <source>
        <dbReference type="HAMAP-Rule" id="MF_01554"/>
    </source>
</evidence>
<feature type="binding site" evidence="8">
    <location>
        <position position="255"/>
    </location>
    <ligand>
        <name>Mg(2+)</name>
        <dbReference type="ChEBI" id="CHEBI:18420"/>
    </ligand>
</feature>
<dbReference type="Pfam" id="PF00408">
    <property type="entry name" value="PGM_PMM_IV"/>
    <property type="match status" value="1"/>
</dbReference>
<comment type="PTM">
    <text evidence="8">Activated by phosphorylation.</text>
</comment>
<proteinExistence type="inferred from homology"/>
<feature type="domain" description="Alpha-D-phosphohexomutase alpha/beta/alpha" evidence="12">
    <location>
        <begin position="11"/>
        <end position="144"/>
    </location>
</feature>
<feature type="domain" description="Alpha-D-phosphohexomutase alpha/beta/alpha" evidence="13">
    <location>
        <begin position="167"/>
        <end position="264"/>
    </location>
</feature>
<protein>
    <recommendedName>
        <fullName evidence="7 8">Phosphoglucosamine mutase</fullName>
        <ecNumber evidence="6 8">5.4.2.10</ecNumber>
    </recommendedName>
</protein>
<dbReference type="InterPro" id="IPR006352">
    <property type="entry name" value="GlmM_bact"/>
</dbReference>
<dbReference type="SUPFAM" id="SSF55957">
    <property type="entry name" value="Phosphoglucomutase, C-terminal domain"/>
    <property type="match status" value="1"/>
</dbReference>
<comment type="function">
    <text evidence="8 10">Catalyzes the conversion of glucosamine-6-phosphate to glucosamine-1-phosphate.</text>
</comment>
<dbReference type="PROSITE" id="PS00710">
    <property type="entry name" value="PGM_PMM"/>
    <property type="match status" value="1"/>
</dbReference>
<evidence type="ECO:0000256" key="1">
    <source>
        <dbReference type="ARBA" id="ARBA00010231"/>
    </source>
</evidence>
<dbReference type="Gene3D" id="3.40.120.10">
    <property type="entry name" value="Alpha-D-Glucose-1,6-Bisphosphate, subunit A, domain 3"/>
    <property type="match status" value="3"/>
</dbReference>
<evidence type="ECO:0000256" key="10">
    <source>
        <dbReference type="RuleBase" id="RU004327"/>
    </source>
</evidence>
<dbReference type="HAMAP" id="MF_01554_B">
    <property type="entry name" value="GlmM_B"/>
    <property type="match status" value="1"/>
</dbReference>
<dbReference type="Proteomes" id="UP000186308">
    <property type="component" value="Unassembled WGS sequence"/>
</dbReference>
<evidence type="ECO:0000313" key="15">
    <source>
        <dbReference type="EMBL" id="SIR17734.1"/>
    </source>
</evidence>
<comment type="catalytic activity">
    <reaction evidence="8 10">
        <text>alpha-D-glucosamine 1-phosphate = D-glucosamine 6-phosphate</text>
        <dbReference type="Rhea" id="RHEA:23424"/>
        <dbReference type="ChEBI" id="CHEBI:58516"/>
        <dbReference type="ChEBI" id="CHEBI:58725"/>
        <dbReference type="EC" id="5.4.2.10"/>
    </reaction>
</comment>
<evidence type="ECO:0000256" key="5">
    <source>
        <dbReference type="ARBA" id="ARBA00023235"/>
    </source>
</evidence>
<feature type="binding site" evidence="8">
    <location>
        <position position="253"/>
    </location>
    <ligand>
        <name>Mg(2+)</name>
        <dbReference type="ChEBI" id="CHEBI:18420"/>
    </ligand>
</feature>
<dbReference type="PANTHER" id="PTHR42946:SF1">
    <property type="entry name" value="PHOSPHOGLUCOMUTASE (ALPHA-D-GLUCOSE-1,6-BISPHOSPHATE-DEPENDENT)"/>
    <property type="match status" value="1"/>
</dbReference>
<dbReference type="Pfam" id="PF02880">
    <property type="entry name" value="PGM_PMM_III"/>
    <property type="match status" value="1"/>
</dbReference>
<gene>
    <name evidence="8" type="primary">glmM</name>
    <name evidence="15" type="ORF">SAMN05421828_1188</name>
</gene>
<dbReference type="InterPro" id="IPR005843">
    <property type="entry name" value="A-D-PHexomutase_C"/>
</dbReference>
<organism evidence="15 16">
    <name type="scientific">Acidiphilium rubrum</name>
    <dbReference type="NCBI Taxonomy" id="526"/>
    <lineage>
        <taxon>Bacteria</taxon>
        <taxon>Pseudomonadati</taxon>
        <taxon>Pseudomonadota</taxon>
        <taxon>Alphaproteobacteria</taxon>
        <taxon>Acetobacterales</taxon>
        <taxon>Acidocellaceae</taxon>
        <taxon>Acidiphilium</taxon>
    </lineage>
</organism>
<dbReference type="GO" id="GO:0009252">
    <property type="term" value="P:peptidoglycan biosynthetic process"/>
    <property type="evidence" value="ECO:0007669"/>
    <property type="project" value="TreeGrafter"/>
</dbReference>